<dbReference type="Proteomes" id="UP000075670">
    <property type="component" value="Unassembled WGS sequence"/>
</dbReference>
<feature type="transmembrane region" description="Helical" evidence="1">
    <location>
        <begin position="12"/>
        <end position="31"/>
    </location>
</feature>
<evidence type="ECO:0000259" key="2">
    <source>
        <dbReference type="Pfam" id="PF13400"/>
    </source>
</evidence>
<protein>
    <recommendedName>
        <fullName evidence="2">Putative Flp pilus-assembly TadG-like N-terminal domain-containing protein</fullName>
    </recommendedName>
</protein>
<dbReference type="PATRIC" id="fig|1122241.3.peg.2447"/>
<evidence type="ECO:0000313" key="4">
    <source>
        <dbReference type="Proteomes" id="UP000075670"/>
    </source>
</evidence>
<comment type="caution">
    <text evidence="3">The sequence shown here is derived from an EMBL/GenBank/DDBJ whole genome shotgun (WGS) entry which is preliminary data.</text>
</comment>
<dbReference type="Pfam" id="PF13400">
    <property type="entry name" value="Tad"/>
    <property type="match status" value="1"/>
</dbReference>
<gene>
    <name evidence="3" type="ORF">MOMUL_23000</name>
</gene>
<organism evidence="3 4">
    <name type="scientific">Moorella mulderi DSM 14980</name>
    <dbReference type="NCBI Taxonomy" id="1122241"/>
    <lineage>
        <taxon>Bacteria</taxon>
        <taxon>Bacillati</taxon>
        <taxon>Bacillota</taxon>
        <taxon>Clostridia</taxon>
        <taxon>Neomoorellales</taxon>
        <taxon>Neomoorellaceae</taxon>
        <taxon>Neomoorella</taxon>
    </lineage>
</organism>
<dbReference type="OrthoDB" id="1725038at2"/>
<sequence>MRICMDERGTLATTMAMLMLPIALLIGMIALDIGRIHSIRGQLQTAVDAAALAGALTARVVPQYQYVPITDGNGNITGVRQELVSLQAVIDPPVAEAAARPTFLQNARLLEGAEGRQRMVELNVQPAATTDDFTGWVMDNNKYLVRVVAKLKTFAAEPLFYLYGQEKALKPIGSTGVAEAVVVPQ</sequence>
<keyword evidence="1" id="KW-0472">Membrane</keyword>
<accession>A0A151AVI6</accession>
<dbReference type="RefSeq" id="WP_062285001.1">
    <property type="nucleotide sequence ID" value="NZ_LTBC01000010.1"/>
</dbReference>
<proteinExistence type="predicted"/>
<keyword evidence="1" id="KW-0812">Transmembrane</keyword>
<feature type="domain" description="Putative Flp pilus-assembly TadG-like N-terminal" evidence="2">
    <location>
        <begin position="12"/>
        <end position="55"/>
    </location>
</feature>
<evidence type="ECO:0000256" key="1">
    <source>
        <dbReference type="SAM" id="Phobius"/>
    </source>
</evidence>
<dbReference type="InterPro" id="IPR028087">
    <property type="entry name" value="Tad_N"/>
</dbReference>
<dbReference type="AlphaFoldDB" id="A0A151AVI6"/>
<name>A0A151AVI6_9FIRM</name>
<keyword evidence="4" id="KW-1185">Reference proteome</keyword>
<evidence type="ECO:0000313" key="3">
    <source>
        <dbReference type="EMBL" id="KYH31560.1"/>
    </source>
</evidence>
<dbReference type="EMBL" id="LTBC01000010">
    <property type="protein sequence ID" value="KYH31560.1"/>
    <property type="molecule type" value="Genomic_DNA"/>
</dbReference>
<reference evidence="3 4" key="1">
    <citation type="submission" date="2016-02" db="EMBL/GenBank/DDBJ databases">
        <title>Genome sequence of Moorella mulderi DSM 14980.</title>
        <authorList>
            <person name="Poehlein A."/>
            <person name="Daniel R."/>
        </authorList>
    </citation>
    <scope>NUCLEOTIDE SEQUENCE [LARGE SCALE GENOMIC DNA]</scope>
    <source>
        <strain evidence="3 4">DSM 14980</strain>
    </source>
</reference>
<keyword evidence="1" id="KW-1133">Transmembrane helix</keyword>